<dbReference type="EMBL" id="VOBR01000001">
    <property type="protein sequence ID" value="TWP54001.1"/>
    <property type="molecule type" value="Genomic_DNA"/>
</dbReference>
<organism evidence="3 4">
    <name type="scientific">Lentzea tibetensis</name>
    <dbReference type="NCBI Taxonomy" id="2591470"/>
    <lineage>
        <taxon>Bacteria</taxon>
        <taxon>Bacillati</taxon>
        <taxon>Actinomycetota</taxon>
        <taxon>Actinomycetes</taxon>
        <taxon>Pseudonocardiales</taxon>
        <taxon>Pseudonocardiaceae</taxon>
        <taxon>Lentzea</taxon>
    </lineage>
</organism>
<feature type="domain" description="SH3b" evidence="2">
    <location>
        <begin position="57"/>
        <end position="97"/>
    </location>
</feature>
<dbReference type="Gene3D" id="2.30.30.40">
    <property type="entry name" value="SH3 Domains"/>
    <property type="match status" value="1"/>
</dbReference>
<keyword evidence="1" id="KW-1133">Transmembrane helix</keyword>
<dbReference type="Proteomes" id="UP000316639">
    <property type="component" value="Unassembled WGS sequence"/>
</dbReference>
<evidence type="ECO:0000313" key="4">
    <source>
        <dbReference type="Proteomes" id="UP000316639"/>
    </source>
</evidence>
<dbReference type="InterPro" id="IPR003646">
    <property type="entry name" value="SH3-like_bac-type"/>
</dbReference>
<proteinExistence type="predicted"/>
<dbReference type="OrthoDB" id="3541379at2"/>
<comment type="caution">
    <text evidence="3">The sequence shown here is derived from an EMBL/GenBank/DDBJ whole genome shotgun (WGS) entry which is preliminary data.</text>
</comment>
<dbReference type="AlphaFoldDB" id="A0A563F2L6"/>
<keyword evidence="1" id="KW-0812">Transmembrane</keyword>
<dbReference type="Pfam" id="PF08239">
    <property type="entry name" value="SH3_3"/>
    <property type="match status" value="1"/>
</dbReference>
<evidence type="ECO:0000313" key="3">
    <source>
        <dbReference type="EMBL" id="TWP54001.1"/>
    </source>
</evidence>
<gene>
    <name evidence="3" type="ORF">FKR81_00030</name>
</gene>
<protein>
    <submittedName>
        <fullName evidence="3">SH3 domain-containing protein</fullName>
    </submittedName>
</protein>
<keyword evidence="1" id="KW-0472">Membrane</keyword>
<keyword evidence="4" id="KW-1185">Reference proteome</keyword>
<accession>A0A563F2L6</accession>
<evidence type="ECO:0000259" key="2">
    <source>
        <dbReference type="Pfam" id="PF08239"/>
    </source>
</evidence>
<evidence type="ECO:0000256" key="1">
    <source>
        <dbReference type="SAM" id="Phobius"/>
    </source>
</evidence>
<name>A0A563F2L6_9PSEU</name>
<reference evidence="3 4" key="1">
    <citation type="submission" date="2019-07" db="EMBL/GenBank/DDBJ databases">
        <title>Lentzea xizangensis sp. nov., isolated from Qinghai-Tibetan Plateau Soils.</title>
        <authorList>
            <person name="Huang J."/>
        </authorList>
    </citation>
    <scope>NUCLEOTIDE SEQUENCE [LARGE SCALE GENOMIC DNA]</scope>
    <source>
        <strain evidence="3 4">FXJ1.1311</strain>
    </source>
</reference>
<sequence length="102" mass="11195">MLRGKVGTRRRPARWLIASMVVLIGLAVTLISMNGNGDDPRTLTVCAKDITLRPEPRSHAVLAELLRGERVKVLDSAPNWVKVETSDGRRGWAVVDFLGTSC</sequence>
<feature type="transmembrane region" description="Helical" evidence="1">
    <location>
        <begin position="12"/>
        <end position="33"/>
    </location>
</feature>